<sequence length="474" mass="52441">MENAIVLYPSPGIGHLISMVELGKLILTHHPRFSITVLLITTPPKRTNITPNSTTQQQATNSVAQYIAAVSATTPSINFHHLPQVSLPPDFNRSTPDTGFELPRYNNPNLHHALLTISKTSKLKAFLIDFFCDAAFEVAAEQLKIPTYYFFTSSASGLAVFLKIPTIDSNISIDIPNLPSIPFSSWPDPLVDRTTTVYKNFSKTATRMPNSHGIIVNTFEFLEKNALKAISDGVCVPEGTRTPPVFCIGPLISTTGNESGEEQNKCLNWLDKQPKQSVVFLCFGSMGLFPSKQLKEIAIALENSEQRFLWVVKNPPPDNQNSEKIDGIDDILPKGFLERTKDRGLVVRQWAPQVAVLSHNSVGGFVTHCGWNSVLESVSAGVPMLAWPLYAEQKMNRLFMVEDVKVALAVNESEDGFVSAAELERRVRELMDSEKGREVRDRVLGLRDSATAAMKDDGSSRAALNNLTEQWCQN</sequence>
<dbReference type="EC" id="2.4.1.-" evidence="5"/>
<evidence type="ECO:0000256" key="1">
    <source>
        <dbReference type="ARBA" id="ARBA00009995"/>
    </source>
</evidence>
<dbReference type="KEGG" id="zju:107414657"/>
<accession>A0A6P3ZIS8</accession>
<dbReference type="InterPro" id="IPR035595">
    <property type="entry name" value="UDP_glycos_trans_CS"/>
</dbReference>
<gene>
    <name evidence="7" type="primary">LOC107414657</name>
</gene>
<dbReference type="InParanoid" id="A0A6P3ZIS8"/>
<organism evidence="6 7">
    <name type="scientific">Ziziphus jujuba</name>
    <name type="common">Chinese jujube</name>
    <name type="synonym">Ziziphus sativa</name>
    <dbReference type="NCBI Taxonomy" id="326968"/>
    <lineage>
        <taxon>Eukaryota</taxon>
        <taxon>Viridiplantae</taxon>
        <taxon>Streptophyta</taxon>
        <taxon>Embryophyta</taxon>
        <taxon>Tracheophyta</taxon>
        <taxon>Spermatophyta</taxon>
        <taxon>Magnoliopsida</taxon>
        <taxon>eudicotyledons</taxon>
        <taxon>Gunneridae</taxon>
        <taxon>Pentapetalae</taxon>
        <taxon>rosids</taxon>
        <taxon>fabids</taxon>
        <taxon>Rosales</taxon>
        <taxon>Rhamnaceae</taxon>
        <taxon>Paliureae</taxon>
        <taxon>Ziziphus</taxon>
    </lineage>
</organism>
<dbReference type="PROSITE" id="PS00375">
    <property type="entry name" value="UDPGT"/>
    <property type="match status" value="1"/>
</dbReference>
<dbReference type="GO" id="GO:0035251">
    <property type="term" value="F:UDP-glucosyltransferase activity"/>
    <property type="evidence" value="ECO:0007669"/>
    <property type="project" value="InterPro"/>
</dbReference>
<comment type="similarity">
    <text evidence="1 4">Belongs to the UDP-glycosyltransferase family.</text>
</comment>
<evidence type="ECO:0000313" key="7">
    <source>
        <dbReference type="RefSeq" id="XP_015878293.3"/>
    </source>
</evidence>
<proteinExistence type="inferred from homology"/>
<dbReference type="CDD" id="cd03784">
    <property type="entry name" value="GT1_Gtf-like"/>
    <property type="match status" value="1"/>
</dbReference>
<evidence type="ECO:0000256" key="4">
    <source>
        <dbReference type="RuleBase" id="RU003718"/>
    </source>
</evidence>
<dbReference type="RefSeq" id="XP_015878293.3">
    <property type="nucleotide sequence ID" value="XM_016022807.4"/>
</dbReference>
<protein>
    <recommendedName>
        <fullName evidence="5">Glycosyltransferase</fullName>
        <ecNumber evidence="5">2.4.1.-</ecNumber>
    </recommendedName>
</protein>
<evidence type="ECO:0000256" key="2">
    <source>
        <dbReference type="ARBA" id="ARBA00022676"/>
    </source>
</evidence>
<dbReference type="GeneID" id="107414657"/>
<dbReference type="SUPFAM" id="SSF53756">
    <property type="entry name" value="UDP-Glycosyltransferase/glycogen phosphorylase"/>
    <property type="match status" value="1"/>
</dbReference>
<dbReference type="FunFam" id="3.40.50.2000:FF:000095">
    <property type="entry name" value="Glycosyltransferase"/>
    <property type="match status" value="1"/>
</dbReference>
<evidence type="ECO:0000313" key="6">
    <source>
        <dbReference type="Proteomes" id="UP001652623"/>
    </source>
</evidence>
<evidence type="ECO:0000256" key="5">
    <source>
        <dbReference type="RuleBase" id="RU362057"/>
    </source>
</evidence>
<dbReference type="InterPro" id="IPR050481">
    <property type="entry name" value="UDP-glycosyltransf_plant"/>
</dbReference>
<dbReference type="Gene3D" id="3.40.50.2000">
    <property type="entry name" value="Glycogen Phosphorylase B"/>
    <property type="match status" value="2"/>
</dbReference>
<evidence type="ECO:0000256" key="3">
    <source>
        <dbReference type="ARBA" id="ARBA00022679"/>
    </source>
</evidence>
<dbReference type="PANTHER" id="PTHR48048">
    <property type="entry name" value="GLYCOSYLTRANSFERASE"/>
    <property type="match status" value="1"/>
</dbReference>
<dbReference type="AlphaFoldDB" id="A0A6P3ZIS8"/>
<name>A0A6P3ZIS8_ZIZJJ</name>
<dbReference type="PANTHER" id="PTHR48048:SF30">
    <property type="entry name" value="GLYCOSYLTRANSFERASE"/>
    <property type="match status" value="1"/>
</dbReference>
<reference evidence="7" key="1">
    <citation type="submission" date="2025-08" db="UniProtKB">
        <authorList>
            <consortium name="RefSeq"/>
        </authorList>
    </citation>
    <scope>IDENTIFICATION</scope>
    <source>
        <tissue evidence="7">Seedling</tissue>
    </source>
</reference>
<dbReference type="Pfam" id="PF00201">
    <property type="entry name" value="UDPGT"/>
    <property type="match status" value="1"/>
</dbReference>
<keyword evidence="3 4" id="KW-0808">Transferase</keyword>
<keyword evidence="2 4" id="KW-0328">Glycosyltransferase</keyword>
<keyword evidence="6" id="KW-1185">Reference proteome</keyword>
<dbReference type="FunFam" id="3.40.50.2000:FF:000020">
    <property type="entry name" value="Glycosyltransferase"/>
    <property type="match status" value="1"/>
</dbReference>
<dbReference type="InterPro" id="IPR002213">
    <property type="entry name" value="UDP_glucos_trans"/>
</dbReference>
<dbReference type="Proteomes" id="UP001652623">
    <property type="component" value="Chromosome 8"/>
</dbReference>